<name>A0A0M3JBW0_ANISI</name>
<dbReference type="InterPro" id="IPR029035">
    <property type="entry name" value="DHS-like_NAD/FAD-binding_dom"/>
</dbReference>
<dbReference type="EMBL" id="UYRR01009059">
    <property type="protein sequence ID" value="VDK24679.1"/>
    <property type="molecule type" value="Genomic_DNA"/>
</dbReference>
<gene>
    <name evidence="2" type="ORF">ASIM_LOCUS4890</name>
</gene>
<dbReference type="InterPro" id="IPR003000">
    <property type="entry name" value="Sirtuin"/>
</dbReference>
<dbReference type="WBParaSite" id="ASIM_0000508801-mRNA-1">
    <property type="protein sequence ID" value="ASIM_0000508801-mRNA-1"/>
    <property type="gene ID" value="ASIM_0000508801"/>
</dbReference>
<dbReference type="GO" id="GO:0017136">
    <property type="term" value="F:histone deacetylase activity, NAD-dependent"/>
    <property type="evidence" value="ECO:0007669"/>
    <property type="project" value="TreeGrafter"/>
</dbReference>
<reference evidence="2 3" key="2">
    <citation type="submission" date="2018-11" db="EMBL/GenBank/DDBJ databases">
        <authorList>
            <consortium name="Pathogen Informatics"/>
        </authorList>
    </citation>
    <scope>NUCLEOTIDE SEQUENCE [LARGE SCALE GENOMIC DNA]</scope>
</reference>
<dbReference type="Pfam" id="PF02146">
    <property type="entry name" value="SIR2"/>
    <property type="match status" value="1"/>
</dbReference>
<accession>A0A0M3JBW0</accession>
<sequence>MSSLRFVPQCSKPSVDVLQRFRDVLASVNRFLVLTGAGISTESGDDLFRINSRIPDYRSEKVGQYARSNHRPMDHSTFMKSEKARQRYWSRNAIAWPLFSKSEPNATHYQIAKWEMSDRVREILLHNDSRMTISQFKCILLDSIAITVLTERCILYKNRFPKSCIT</sequence>
<dbReference type="Gene3D" id="3.40.50.1220">
    <property type="entry name" value="TPP-binding domain"/>
    <property type="match status" value="1"/>
</dbReference>
<proteinExistence type="predicted"/>
<protein>
    <submittedName>
        <fullName evidence="4">NAD-dependent protein deacetylase sirtuin-4 (inferred by orthology to a human protein)</fullName>
    </submittedName>
</protein>
<dbReference type="Gene3D" id="3.30.1600.10">
    <property type="entry name" value="SIR2/SIRT2 'Small Domain"/>
    <property type="match status" value="1"/>
</dbReference>
<evidence type="ECO:0000313" key="4">
    <source>
        <dbReference type="WBParaSite" id="ASIM_0000508801-mRNA-1"/>
    </source>
</evidence>
<dbReference type="PANTHER" id="PTHR11085">
    <property type="entry name" value="NAD-DEPENDENT PROTEIN DEACYLASE SIRTUIN-5, MITOCHONDRIAL-RELATED"/>
    <property type="match status" value="1"/>
</dbReference>
<keyword evidence="1" id="KW-0808">Transferase</keyword>
<dbReference type="InterPro" id="IPR026591">
    <property type="entry name" value="Sirtuin_cat_small_dom_sf"/>
</dbReference>
<dbReference type="GO" id="GO:0005759">
    <property type="term" value="C:mitochondrial matrix"/>
    <property type="evidence" value="ECO:0007669"/>
    <property type="project" value="TreeGrafter"/>
</dbReference>
<dbReference type="InterPro" id="IPR050134">
    <property type="entry name" value="NAD-dep_sirtuin_deacylases"/>
</dbReference>
<dbReference type="PANTHER" id="PTHR11085:SF10">
    <property type="entry name" value="NAD-DEPENDENT PROTEIN DEACYLASE SIRTUIN-5, MITOCHONDRIAL-RELATED"/>
    <property type="match status" value="1"/>
</dbReference>
<keyword evidence="3" id="KW-1185">Reference proteome</keyword>
<dbReference type="Proteomes" id="UP000267096">
    <property type="component" value="Unassembled WGS sequence"/>
</dbReference>
<evidence type="ECO:0000313" key="2">
    <source>
        <dbReference type="EMBL" id="VDK24679.1"/>
    </source>
</evidence>
<evidence type="ECO:0000256" key="1">
    <source>
        <dbReference type="ARBA" id="ARBA00022679"/>
    </source>
</evidence>
<organism evidence="4">
    <name type="scientific">Anisakis simplex</name>
    <name type="common">Herring worm</name>
    <dbReference type="NCBI Taxonomy" id="6269"/>
    <lineage>
        <taxon>Eukaryota</taxon>
        <taxon>Metazoa</taxon>
        <taxon>Ecdysozoa</taxon>
        <taxon>Nematoda</taxon>
        <taxon>Chromadorea</taxon>
        <taxon>Rhabditida</taxon>
        <taxon>Spirurina</taxon>
        <taxon>Ascaridomorpha</taxon>
        <taxon>Ascaridoidea</taxon>
        <taxon>Anisakidae</taxon>
        <taxon>Anisakis</taxon>
        <taxon>Anisakis simplex complex</taxon>
    </lineage>
</organism>
<reference evidence="4" key="1">
    <citation type="submission" date="2017-02" db="UniProtKB">
        <authorList>
            <consortium name="WormBaseParasite"/>
        </authorList>
    </citation>
    <scope>IDENTIFICATION</scope>
</reference>
<dbReference type="GO" id="GO:0070403">
    <property type="term" value="F:NAD+ binding"/>
    <property type="evidence" value="ECO:0007669"/>
    <property type="project" value="InterPro"/>
</dbReference>
<dbReference type="OrthoDB" id="424302at2759"/>
<evidence type="ECO:0000313" key="3">
    <source>
        <dbReference type="Proteomes" id="UP000267096"/>
    </source>
</evidence>
<dbReference type="AlphaFoldDB" id="A0A0M3JBW0"/>
<dbReference type="SUPFAM" id="SSF52467">
    <property type="entry name" value="DHS-like NAD/FAD-binding domain"/>
    <property type="match status" value="1"/>
</dbReference>